<organism evidence="1 2">
    <name type="scientific">Boeremia exigua</name>
    <dbReference type="NCBI Taxonomy" id="749465"/>
    <lineage>
        <taxon>Eukaryota</taxon>
        <taxon>Fungi</taxon>
        <taxon>Dikarya</taxon>
        <taxon>Ascomycota</taxon>
        <taxon>Pezizomycotina</taxon>
        <taxon>Dothideomycetes</taxon>
        <taxon>Pleosporomycetidae</taxon>
        <taxon>Pleosporales</taxon>
        <taxon>Pleosporineae</taxon>
        <taxon>Didymellaceae</taxon>
        <taxon>Boeremia</taxon>
    </lineage>
</organism>
<reference evidence="1" key="1">
    <citation type="submission" date="2022-11" db="EMBL/GenBank/DDBJ databases">
        <title>Genome Sequence of Boeremia exigua.</title>
        <authorList>
            <person name="Buettner E."/>
        </authorList>
    </citation>
    <scope>NUCLEOTIDE SEQUENCE</scope>
    <source>
        <strain evidence="1">CU02</strain>
    </source>
</reference>
<comment type="caution">
    <text evidence="1">The sequence shown here is derived from an EMBL/GenBank/DDBJ whole genome shotgun (WGS) entry which is preliminary data.</text>
</comment>
<name>A0ACC2HTI3_9PLEO</name>
<dbReference type="Proteomes" id="UP001153331">
    <property type="component" value="Unassembled WGS sequence"/>
</dbReference>
<keyword evidence="2" id="KW-1185">Reference proteome</keyword>
<evidence type="ECO:0000313" key="2">
    <source>
        <dbReference type="Proteomes" id="UP001153331"/>
    </source>
</evidence>
<evidence type="ECO:0000313" key="1">
    <source>
        <dbReference type="EMBL" id="KAJ8106382.1"/>
    </source>
</evidence>
<sequence length="602" mass="67639">MQVRITIMYEEASVSAALRSFGTSSALDSAATGPADPSPTKEGCKTQFVKFVLFTGAATHYTAQTSSGLPDCPVFATSEIGGVIVTKIYTSSLDISDTIIDCKQGIVVPAPPMCRYVALSYVWGQGDDTRGKEDGESGKCLPRTIEDVIQLIRQLGYRHLWVDRYCIDQDDGQDKHIQISQMGDIYAMATLTVVAAAGSSPAHGLPGLFSRPRHPVRHVRLKDFCISILPMSAGQDIAESAWASRAWTFQEGFLSRRRLIFTDTQVSFVCNTSYCQETESSGLCLGPLEPWLKGWLPRHSEKSNFPDYYRRALSFLSNYTQRKLSRESDALNAISGALNTLAIHSTYHLWGVPFEHAAAWRQSRFALLWKHPGNMGPFRRRLGFPSWSPLGWHTVMLEENELEFGEPYAISTRGLAIRIDGNIRHLDTYSPHSALNYSLVSQYLQMDVQMADLTLALLPNSQFTRVFVALSNEINVVLDPHWDVVLPNPEIHIQGILLTQIGTLKNPDDLPGQRILRRVMLLQKHDDHYERVGIAYFPEGTPTTNPSDWKYKLYDSKMKWLGYGFRNDSDNAKWLSSLPAAALQIQDTWWQQHFKKTTILLG</sequence>
<protein>
    <submittedName>
        <fullName evidence="1">Uncharacterized protein</fullName>
    </submittedName>
</protein>
<gene>
    <name evidence="1" type="ORF">OPT61_g9575</name>
</gene>
<dbReference type="EMBL" id="JAPHNI010001186">
    <property type="protein sequence ID" value="KAJ8106382.1"/>
    <property type="molecule type" value="Genomic_DNA"/>
</dbReference>
<accession>A0ACC2HTI3</accession>
<proteinExistence type="predicted"/>